<feature type="transmembrane region" description="Helical" evidence="2">
    <location>
        <begin position="127"/>
        <end position="147"/>
    </location>
</feature>
<protein>
    <submittedName>
        <fullName evidence="3">Uncharacterized protein</fullName>
    </submittedName>
</protein>
<feature type="transmembrane region" description="Helical" evidence="2">
    <location>
        <begin position="37"/>
        <end position="63"/>
    </location>
</feature>
<dbReference type="OrthoDB" id="4566527at2"/>
<keyword evidence="2" id="KW-0472">Membrane</keyword>
<name>A0A2W2B9V3_9ACTN</name>
<sequence>MNYHPYPRPEAADRRLGAGKCGRPSVRRPLRYRPRTVRAALLLLLNAAALTAALVAVPTVAWVSEPAAMVLAAESIQQVANNIRTWLVGILVAVATLFLTVGGLRYLASNGDPGEVEKAKLALRSAAIGYALALLAPLFVTIVGAWVA</sequence>
<keyword evidence="4" id="KW-1185">Reference proteome</keyword>
<dbReference type="AlphaFoldDB" id="A0A2W2B9V3"/>
<feature type="region of interest" description="Disordered" evidence="1">
    <location>
        <begin position="1"/>
        <end position="22"/>
    </location>
</feature>
<accession>A0A2W2B9V3</accession>
<dbReference type="RefSeq" id="WP_111137645.1">
    <property type="nucleotide sequence ID" value="NZ_POUB01000432.1"/>
</dbReference>
<dbReference type="Proteomes" id="UP000248749">
    <property type="component" value="Unassembled WGS sequence"/>
</dbReference>
<evidence type="ECO:0000256" key="2">
    <source>
        <dbReference type="SAM" id="Phobius"/>
    </source>
</evidence>
<evidence type="ECO:0000256" key="1">
    <source>
        <dbReference type="SAM" id="MobiDB-lite"/>
    </source>
</evidence>
<evidence type="ECO:0000313" key="4">
    <source>
        <dbReference type="Proteomes" id="UP000248749"/>
    </source>
</evidence>
<keyword evidence="2" id="KW-1133">Transmembrane helix</keyword>
<dbReference type="Pfam" id="PF18895">
    <property type="entry name" value="T4SS_pilin"/>
    <property type="match status" value="1"/>
</dbReference>
<feature type="transmembrane region" description="Helical" evidence="2">
    <location>
        <begin position="83"/>
        <end position="107"/>
    </location>
</feature>
<dbReference type="InterPro" id="IPR043993">
    <property type="entry name" value="T4SS_pilin"/>
</dbReference>
<reference evidence="3 4" key="1">
    <citation type="submission" date="2018-01" db="EMBL/GenBank/DDBJ databases">
        <title>Draft genome sequence of Salinispora sp. 13K206.</title>
        <authorList>
            <person name="Sahin N."/>
            <person name="Saygin H."/>
            <person name="Ay H."/>
        </authorList>
    </citation>
    <scope>NUCLEOTIDE SEQUENCE [LARGE SCALE GENOMIC DNA]</scope>
    <source>
        <strain evidence="3 4">13K206</strain>
    </source>
</reference>
<evidence type="ECO:0000313" key="3">
    <source>
        <dbReference type="EMBL" id="PZF84085.1"/>
    </source>
</evidence>
<proteinExistence type="predicted"/>
<comment type="caution">
    <text evidence="3">The sequence shown here is derived from an EMBL/GenBank/DDBJ whole genome shotgun (WGS) entry which is preliminary data.</text>
</comment>
<gene>
    <name evidence="3" type="ORF">C1I99_30610</name>
</gene>
<organism evidence="3 4">
    <name type="scientific">Micromonospora deserti</name>
    <dbReference type="NCBI Taxonomy" id="2070366"/>
    <lineage>
        <taxon>Bacteria</taxon>
        <taxon>Bacillati</taxon>
        <taxon>Actinomycetota</taxon>
        <taxon>Actinomycetes</taxon>
        <taxon>Micromonosporales</taxon>
        <taxon>Micromonosporaceae</taxon>
        <taxon>Micromonospora</taxon>
    </lineage>
</organism>
<keyword evidence="2" id="KW-0812">Transmembrane</keyword>
<dbReference type="EMBL" id="POUB01000432">
    <property type="protein sequence ID" value="PZF84085.1"/>
    <property type="molecule type" value="Genomic_DNA"/>
</dbReference>